<evidence type="ECO:0000256" key="1">
    <source>
        <dbReference type="SAM" id="MobiDB-lite"/>
    </source>
</evidence>
<proteinExistence type="predicted"/>
<dbReference type="Gene3D" id="3.90.1140.10">
    <property type="entry name" value="Cyclic phosphodiesterase"/>
    <property type="match status" value="1"/>
</dbReference>
<dbReference type="OrthoDB" id="277832at2759"/>
<dbReference type="eggNOG" id="ENOG502SF7H">
    <property type="taxonomic scope" value="Eukaryota"/>
</dbReference>
<dbReference type="InterPro" id="IPR019510">
    <property type="entry name" value="AKAP7-like_phosphoesterase"/>
</dbReference>
<gene>
    <name evidence="3" type="ORF">AMSG_05320</name>
</gene>
<name>A0A0L0DAF1_THETB</name>
<feature type="region of interest" description="Disordered" evidence="1">
    <location>
        <begin position="1"/>
        <end position="35"/>
    </location>
</feature>
<dbReference type="OMA" id="HFVSIRI"/>
<dbReference type="GO" id="GO:0010738">
    <property type="term" value="P:regulation of protein kinase A signaling"/>
    <property type="evidence" value="ECO:0007669"/>
    <property type="project" value="TreeGrafter"/>
</dbReference>
<keyword evidence="4" id="KW-1185">Reference proteome</keyword>
<feature type="compositionally biased region" description="Basic and acidic residues" evidence="1">
    <location>
        <begin position="1"/>
        <end position="18"/>
    </location>
</feature>
<dbReference type="GO" id="GO:0005829">
    <property type="term" value="C:cytosol"/>
    <property type="evidence" value="ECO:0007669"/>
    <property type="project" value="TreeGrafter"/>
</dbReference>
<organism evidence="3 4">
    <name type="scientific">Thecamonas trahens ATCC 50062</name>
    <dbReference type="NCBI Taxonomy" id="461836"/>
    <lineage>
        <taxon>Eukaryota</taxon>
        <taxon>Apusozoa</taxon>
        <taxon>Apusomonadida</taxon>
        <taxon>Apusomonadidae</taxon>
        <taxon>Thecamonas</taxon>
    </lineage>
</organism>
<accession>A0A0L0DAF1</accession>
<feature type="domain" description="A-kinase anchor protein 7-like phosphoesterase" evidence="2">
    <location>
        <begin position="39"/>
        <end position="259"/>
    </location>
</feature>
<dbReference type="GO" id="GO:0034237">
    <property type="term" value="F:protein kinase A regulatory subunit binding"/>
    <property type="evidence" value="ECO:0007669"/>
    <property type="project" value="TreeGrafter"/>
</dbReference>
<dbReference type="PANTHER" id="PTHR15934:SF2">
    <property type="entry name" value="A-KINASE ANCHOR PROTEIN 7-LIKE PHOSPHOESTERASE DOMAIN-CONTAINING PROTEIN"/>
    <property type="match status" value="1"/>
</dbReference>
<dbReference type="GeneID" id="25564753"/>
<dbReference type="SUPFAM" id="SSF55144">
    <property type="entry name" value="LigT-like"/>
    <property type="match status" value="1"/>
</dbReference>
<sequence length="295" mass="30946">MSKVSGDGKRKSGEDGRTGKGKAAGAASRGRQRQESADHFVSIRIDDVVALDGLRKVQEAVVAIEPEAAPTLIAIPKIHLTLCVLRLGRGDEPAGIAAARRILDAAAPGIQAVMAKLRDAADGVQPAIRLAGLESFRNGQVLFAQVPPWARAATLAHSSLTNVDVIGALQEIAADLHARFDAEGLAFPPQQPWAGFTPHCTLAKSRTSVKARPALCRAVPRVTQSITVFGDQDLVALDLCRMEAVDDDGYYATRASISLLHSESKPPAVMSARAAVASALPLVLEPGVASHADVV</sequence>
<dbReference type="PANTHER" id="PTHR15934">
    <property type="entry name" value="RNA 2',3'-CYCLIC PHOSPHODIESTERASE"/>
    <property type="match status" value="1"/>
</dbReference>
<reference evidence="3 4" key="1">
    <citation type="submission" date="2010-05" db="EMBL/GenBank/DDBJ databases">
        <title>The Genome Sequence of Thecamonas trahens ATCC 50062.</title>
        <authorList>
            <consortium name="The Broad Institute Genome Sequencing Platform"/>
            <person name="Russ C."/>
            <person name="Cuomo C."/>
            <person name="Shea T."/>
            <person name="Young S.K."/>
            <person name="Zeng Q."/>
            <person name="Koehrsen M."/>
            <person name="Haas B."/>
            <person name="Borodovsky M."/>
            <person name="Guigo R."/>
            <person name="Alvarado L."/>
            <person name="Berlin A."/>
            <person name="Bochicchio J."/>
            <person name="Borenstein D."/>
            <person name="Chapman S."/>
            <person name="Chen Z."/>
            <person name="Freedman E."/>
            <person name="Gellesch M."/>
            <person name="Goldberg J."/>
            <person name="Griggs A."/>
            <person name="Gujja S."/>
            <person name="Heilman E."/>
            <person name="Heiman D."/>
            <person name="Hepburn T."/>
            <person name="Howarth C."/>
            <person name="Jen D."/>
            <person name="Larson L."/>
            <person name="Mehta T."/>
            <person name="Park D."/>
            <person name="Pearson M."/>
            <person name="Roberts A."/>
            <person name="Saif S."/>
            <person name="Shenoy N."/>
            <person name="Sisk P."/>
            <person name="Stolte C."/>
            <person name="Sykes S."/>
            <person name="Thomson T."/>
            <person name="Walk T."/>
            <person name="White J."/>
            <person name="Yandava C."/>
            <person name="Burger G."/>
            <person name="Gray M.W."/>
            <person name="Holland P.W.H."/>
            <person name="King N."/>
            <person name="Lang F.B.F."/>
            <person name="Roger A.J."/>
            <person name="Ruiz-Trillo I."/>
            <person name="Lander E."/>
            <person name="Nusbaum C."/>
        </authorList>
    </citation>
    <scope>NUCLEOTIDE SEQUENCE [LARGE SCALE GENOMIC DNA]</scope>
    <source>
        <strain evidence="3 4">ATCC 50062</strain>
    </source>
</reference>
<evidence type="ECO:0000259" key="2">
    <source>
        <dbReference type="Pfam" id="PF10469"/>
    </source>
</evidence>
<dbReference type="STRING" id="461836.A0A0L0DAF1"/>
<evidence type="ECO:0000313" key="3">
    <source>
        <dbReference type="EMBL" id="KNC49322.1"/>
    </source>
</evidence>
<protein>
    <recommendedName>
        <fullName evidence="2">A-kinase anchor protein 7-like phosphoesterase domain-containing protein</fullName>
    </recommendedName>
</protein>
<dbReference type="Pfam" id="PF10469">
    <property type="entry name" value="AKAP7_NLS"/>
    <property type="match status" value="1"/>
</dbReference>
<dbReference type="InterPro" id="IPR052641">
    <property type="entry name" value="AKAP7_isoform_gamma"/>
</dbReference>
<dbReference type="RefSeq" id="XP_013758030.1">
    <property type="nucleotide sequence ID" value="XM_013902576.1"/>
</dbReference>
<dbReference type="EMBL" id="GL349454">
    <property type="protein sequence ID" value="KNC49322.1"/>
    <property type="molecule type" value="Genomic_DNA"/>
</dbReference>
<dbReference type="InterPro" id="IPR009097">
    <property type="entry name" value="Cyclic_Pdiesterase"/>
</dbReference>
<evidence type="ECO:0000313" key="4">
    <source>
        <dbReference type="Proteomes" id="UP000054408"/>
    </source>
</evidence>
<dbReference type="Proteomes" id="UP000054408">
    <property type="component" value="Unassembled WGS sequence"/>
</dbReference>
<dbReference type="AlphaFoldDB" id="A0A0L0DAF1"/>